<keyword evidence="2" id="KW-1185">Reference proteome</keyword>
<dbReference type="AlphaFoldDB" id="A0A3Q8X3F3"/>
<reference evidence="2" key="1">
    <citation type="submission" date="2018-12" db="EMBL/GenBank/DDBJ databases">
        <title>Genome sequence of Peanibacillus sp.</title>
        <authorList>
            <person name="Subramani G."/>
            <person name="Srinivasan S."/>
            <person name="Kim M.K."/>
        </authorList>
    </citation>
    <scope>NUCLEOTIDE SEQUENCE [LARGE SCALE GENOMIC DNA]</scope>
    <source>
        <strain evidence="2">18JY67-1</strain>
    </source>
</reference>
<proteinExistence type="predicted"/>
<evidence type="ECO:0000313" key="2">
    <source>
        <dbReference type="Proteomes" id="UP000272528"/>
    </source>
</evidence>
<name>A0A3Q8X3F3_9BACL</name>
<dbReference type="OrthoDB" id="2657532at2"/>
<gene>
    <name evidence="1" type="ORF">EJC50_05860</name>
</gene>
<dbReference type="KEGG" id="palb:EJC50_05860"/>
<accession>A0A3Q8X3F3</accession>
<protein>
    <submittedName>
        <fullName evidence="1">Uncharacterized protein</fullName>
    </submittedName>
</protein>
<sequence>MTEVNERVKLSQWDALLMESLRVLGWSDQEIIERTKQGELPKEDTSIYQFNYEELTAFAAREPETFEAAVRTGYQIKYNTIRGIRSWIHITYKLEPELVLDAGNESVIAELTLAQKERLASVLSHGWVIQGEHAGAADEASRYVIVPQA</sequence>
<dbReference type="RefSeq" id="WP_126013589.1">
    <property type="nucleotide sequence ID" value="NZ_CP034437.1"/>
</dbReference>
<organism evidence="1 2">
    <name type="scientific">Paenibacillus albus</name>
    <dbReference type="NCBI Taxonomy" id="2495582"/>
    <lineage>
        <taxon>Bacteria</taxon>
        <taxon>Bacillati</taxon>
        <taxon>Bacillota</taxon>
        <taxon>Bacilli</taxon>
        <taxon>Bacillales</taxon>
        <taxon>Paenibacillaceae</taxon>
        <taxon>Paenibacillus</taxon>
    </lineage>
</organism>
<dbReference type="Proteomes" id="UP000272528">
    <property type="component" value="Chromosome"/>
</dbReference>
<dbReference type="EMBL" id="CP034437">
    <property type="protein sequence ID" value="AZN39243.1"/>
    <property type="molecule type" value="Genomic_DNA"/>
</dbReference>
<evidence type="ECO:0000313" key="1">
    <source>
        <dbReference type="EMBL" id="AZN39243.1"/>
    </source>
</evidence>